<protein>
    <submittedName>
        <fullName evidence="2">Uncharacterized protein</fullName>
    </submittedName>
</protein>
<evidence type="ECO:0000256" key="1">
    <source>
        <dbReference type="SAM" id="MobiDB-lite"/>
    </source>
</evidence>
<dbReference type="AlphaFoldDB" id="A0A9P9EDM7"/>
<organism evidence="2 3">
    <name type="scientific">Dactylonectria estremocensis</name>
    <dbReference type="NCBI Taxonomy" id="1079267"/>
    <lineage>
        <taxon>Eukaryota</taxon>
        <taxon>Fungi</taxon>
        <taxon>Dikarya</taxon>
        <taxon>Ascomycota</taxon>
        <taxon>Pezizomycotina</taxon>
        <taxon>Sordariomycetes</taxon>
        <taxon>Hypocreomycetidae</taxon>
        <taxon>Hypocreales</taxon>
        <taxon>Nectriaceae</taxon>
        <taxon>Dactylonectria</taxon>
    </lineage>
</organism>
<proteinExistence type="predicted"/>
<feature type="compositionally biased region" description="Basic and acidic residues" evidence="1">
    <location>
        <begin position="200"/>
        <end position="210"/>
    </location>
</feature>
<dbReference type="EMBL" id="JAGMUU010000017">
    <property type="protein sequence ID" value="KAH7134621.1"/>
    <property type="molecule type" value="Genomic_DNA"/>
</dbReference>
<comment type="caution">
    <text evidence="2">The sequence shown here is derived from an EMBL/GenBank/DDBJ whole genome shotgun (WGS) entry which is preliminary data.</text>
</comment>
<reference evidence="2" key="1">
    <citation type="journal article" date="2021" name="Nat. Commun.">
        <title>Genetic determinants of endophytism in the Arabidopsis root mycobiome.</title>
        <authorList>
            <person name="Mesny F."/>
            <person name="Miyauchi S."/>
            <person name="Thiergart T."/>
            <person name="Pickel B."/>
            <person name="Atanasova L."/>
            <person name="Karlsson M."/>
            <person name="Huettel B."/>
            <person name="Barry K.W."/>
            <person name="Haridas S."/>
            <person name="Chen C."/>
            <person name="Bauer D."/>
            <person name="Andreopoulos W."/>
            <person name="Pangilinan J."/>
            <person name="LaButti K."/>
            <person name="Riley R."/>
            <person name="Lipzen A."/>
            <person name="Clum A."/>
            <person name="Drula E."/>
            <person name="Henrissat B."/>
            <person name="Kohler A."/>
            <person name="Grigoriev I.V."/>
            <person name="Martin F.M."/>
            <person name="Hacquard S."/>
        </authorList>
    </citation>
    <scope>NUCLEOTIDE SEQUENCE</scope>
    <source>
        <strain evidence="2">MPI-CAGE-AT-0021</strain>
    </source>
</reference>
<dbReference type="OrthoDB" id="5401786at2759"/>
<evidence type="ECO:0000313" key="3">
    <source>
        <dbReference type="Proteomes" id="UP000717696"/>
    </source>
</evidence>
<accession>A0A9P9EDM7</accession>
<name>A0A9P9EDM7_9HYPO</name>
<gene>
    <name evidence="2" type="ORF">B0J13DRAFT_641199</name>
</gene>
<feature type="region of interest" description="Disordered" evidence="1">
    <location>
        <begin position="339"/>
        <end position="381"/>
    </location>
</feature>
<feature type="region of interest" description="Disordered" evidence="1">
    <location>
        <begin position="174"/>
        <end position="210"/>
    </location>
</feature>
<keyword evidence="3" id="KW-1185">Reference proteome</keyword>
<evidence type="ECO:0000313" key="2">
    <source>
        <dbReference type="EMBL" id="KAH7134621.1"/>
    </source>
</evidence>
<feature type="compositionally biased region" description="Polar residues" evidence="1">
    <location>
        <begin position="179"/>
        <end position="199"/>
    </location>
</feature>
<dbReference type="Proteomes" id="UP000717696">
    <property type="component" value="Unassembled WGS sequence"/>
</dbReference>
<feature type="region of interest" description="Disordered" evidence="1">
    <location>
        <begin position="421"/>
        <end position="453"/>
    </location>
</feature>
<sequence>MDRPLEEADLPEVNRLLEALVNQPQLLDRARTRFIESPPQLPSPLAPTDPFADPRTDEERLRDQRIPELTMKQHVSEPESQFRDQVREEGEFDVRVRRAKILAEKHGSKVFLGDLEDLIDNVYVDDETNQRMVETIQKQWMERGIWKAEWRSTFGNRLGPFGHWHHGGSLELESESEIDTASTPVSRLGTTKRQANTSRPKSDEETQRVAERRALLEREHEASRPYHHFMYLLPKARDRIQQLLKLGEAPDLDPADINTKAYEHVKNRWIEKGVWIDKWGVMPGMRWMHEYDIEDLLADQTWWQGLREAEKAPPSRSSSAAFSIGTPETFHSVCRWEQSAHPAPEQNDKDSHCSSGPLGPGALEAPHDTKSPGSGLLGGTGAWEALSEGETESLGLSPLGVPTWSTHHASDVCLASRETKSLGRGYTEGPSPIPHVPPRRSERLSVAKRARYN</sequence>
<feature type="region of interest" description="Disordered" evidence="1">
    <location>
        <begin position="34"/>
        <end position="59"/>
    </location>
</feature>